<name>A0A4R6S707_9MICO</name>
<gene>
    <name evidence="2" type="ORF">EDF62_0180</name>
</gene>
<dbReference type="Gene3D" id="3.30.450.20">
    <property type="entry name" value="PAS domain"/>
    <property type="match status" value="1"/>
</dbReference>
<dbReference type="RefSeq" id="WP_243735956.1">
    <property type="nucleotide sequence ID" value="NZ_CP080492.1"/>
</dbReference>
<evidence type="ECO:0000256" key="1">
    <source>
        <dbReference type="SAM" id="MobiDB-lite"/>
    </source>
</evidence>
<reference evidence="2 3" key="1">
    <citation type="submission" date="2019-03" db="EMBL/GenBank/DDBJ databases">
        <title>Genomic analyses of the natural microbiome of Caenorhabditis elegans.</title>
        <authorList>
            <person name="Samuel B."/>
        </authorList>
    </citation>
    <scope>NUCLEOTIDE SEQUENCE [LARGE SCALE GENOMIC DNA]</scope>
    <source>
        <strain evidence="2 3">JUb18</strain>
    </source>
</reference>
<comment type="caution">
    <text evidence="2">The sequence shown here is derived from an EMBL/GenBank/DDBJ whole genome shotgun (WGS) entry which is preliminary data.</text>
</comment>
<evidence type="ECO:0008006" key="4">
    <source>
        <dbReference type="Google" id="ProtNLM"/>
    </source>
</evidence>
<sequence length="254" mass="26496">MSQQVDLGLDHALASAETFFDGVFAPLEAWLPRLRQRLTGALEDGLLTGAQLAALVEHDAHAVLDSSDRPLYGAGFCASESLVSEGNPLAWWQGPERSLLASSAFGPGQAAIDLVRLEWYRVPEATGERHVAGPFVDYLCSNEITITSALPVVLGTEFVGVICADVLVSSLERALLPNLAGGVTLLNANGRVIVSSHPGWETGDRHPGAEALGTDPSTATLAADEGSATPGSASPGVEARLVRSARYPLAATFG</sequence>
<dbReference type="EMBL" id="SNYA01000001">
    <property type="protein sequence ID" value="TDP95491.1"/>
    <property type="molecule type" value="Genomic_DNA"/>
</dbReference>
<feature type="region of interest" description="Disordered" evidence="1">
    <location>
        <begin position="198"/>
        <end position="235"/>
    </location>
</feature>
<protein>
    <recommendedName>
        <fullName evidence="4">Cache domain-containing protein</fullName>
    </recommendedName>
</protein>
<accession>A0A4R6S707</accession>
<proteinExistence type="predicted"/>
<dbReference type="AlphaFoldDB" id="A0A4R6S707"/>
<organism evidence="2 3">
    <name type="scientific">Leucobacter luti</name>
    <dbReference type="NCBI Taxonomy" id="340320"/>
    <lineage>
        <taxon>Bacteria</taxon>
        <taxon>Bacillati</taxon>
        <taxon>Actinomycetota</taxon>
        <taxon>Actinomycetes</taxon>
        <taxon>Micrococcales</taxon>
        <taxon>Microbacteriaceae</taxon>
        <taxon>Leucobacter</taxon>
    </lineage>
</organism>
<dbReference type="Proteomes" id="UP000295601">
    <property type="component" value="Unassembled WGS sequence"/>
</dbReference>
<evidence type="ECO:0000313" key="3">
    <source>
        <dbReference type="Proteomes" id="UP000295601"/>
    </source>
</evidence>
<keyword evidence="3" id="KW-1185">Reference proteome</keyword>
<evidence type="ECO:0000313" key="2">
    <source>
        <dbReference type="EMBL" id="TDP95491.1"/>
    </source>
</evidence>